<evidence type="ECO:0000313" key="1">
    <source>
        <dbReference type="EMBL" id="MCP2353695.1"/>
    </source>
</evidence>
<gene>
    <name evidence="1" type="ORF">HD597_000715</name>
</gene>
<sequence>MLILPPRVRDGLPTKGGDGTRIVKASTTSEGAIVGTAQVEFHTMDELIASGYKDKPRHTIPTRAWDNLTRQIADGTYVKSPDLASVWLINGGRRAAAPQHSNVQVMPTRVLNAIPLS</sequence>
<organism evidence="1 2">
    <name type="scientific">Nonomuraea thailandensis</name>
    <dbReference type="NCBI Taxonomy" id="1188745"/>
    <lineage>
        <taxon>Bacteria</taxon>
        <taxon>Bacillati</taxon>
        <taxon>Actinomycetota</taxon>
        <taxon>Actinomycetes</taxon>
        <taxon>Streptosporangiales</taxon>
        <taxon>Streptosporangiaceae</taxon>
        <taxon>Nonomuraea</taxon>
    </lineage>
</organism>
<accession>A0A9X2JZF4</accession>
<dbReference type="Proteomes" id="UP001139648">
    <property type="component" value="Unassembled WGS sequence"/>
</dbReference>
<proteinExistence type="predicted"/>
<dbReference type="RefSeq" id="WP_253740214.1">
    <property type="nucleotide sequence ID" value="NZ_JAMZEB010000001.1"/>
</dbReference>
<name>A0A9X2JZF4_9ACTN</name>
<comment type="caution">
    <text evidence="1">The sequence shown here is derived from an EMBL/GenBank/DDBJ whole genome shotgun (WGS) entry which is preliminary data.</text>
</comment>
<keyword evidence="2" id="KW-1185">Reference proteome</keyword>
<reference evidence="1" key="1">
    <citation type="submission" date="2022-06" db="EMBL/GenBank/DDBJ databases">
        <title>Sequencing the genomes of 1000 actinobacteria strains.</title>
        <authorList>
            <person name="Klenk H.-P."/>
        </authorList>
    </citation>
    <scope>NUCLEOTIDE SEQUENCE</scope>
    <source>
        <strain evidence="1">DSM 46694</strain>
    </source>
</reference>
<dbReference type="AlphaFoldDB" id="A0A9X2JZF4"/>
<dbReference type="EMBL" id="JAMZEB010000001">
    <property type="protein sequence ID" value="MCP2353695.1"/>
    <property type="molecule type" value="Genomic_DNA"/>
</dbReference>
<evidence type="ECO:0000313" key="2">
    <source>
        <dbReference type="Proteomes" id="UP001139648"/>
    </source>
</evidence>
<protein>
    <submittedName>
        <fullName evidence="1">Uncharacterized protein</fullName>
    </submittedName>
</protein>